<organism evidence="1 2">
    <name type="scientific">Lobosporangium transversale</name>
    <dbReference type="NCBI Taxonomy" id="64571"/>
    <lineage>
        <taxon>Eukaryota</taxon>
        <taxon>Fungi</taxon>
        <taxon>Fungi incertae sedis</taxon>
        <taxon>Mucoromycota</taxon>
        <taxon>Mortierellomycotina</taxon>
        <taxon>Mortierellomycetes</taxon>
        <taxon>Mortierellales</taxon>
        <taxon>Mortierellaceae</taxon>
        <taxon>Lobosporangium</taxon>
    </lineage>
</organism>
<sequence length="566" mass="62150">MKGKGLSTIPIPDIKEELEKIKVFLDEFHRWIDDYLSKLVISPHGTSINEAKTLTIEFLGCLVRYSTETLPDFYMVVDQIRALMIRYEHTLEVFISGANDTISSLQVLIDLVSFFRQEHIETAKVFLNISLRAQRLIDKYKAASHDHTQSTKKYGIAGATGLGIASAGLGAFAFVTMPYSPLAIVLGATRPVLTGTTHTTLTGAIHAALTGTTQAAVLAAVFAGAGSICSLSVSAHNRDEARVYSLGATNMQELDRCSKEIKESIFEIGNKLSACKNLLEGVKSQSKPITAGMYSEDTQREEYRLAKGKTVEMKELCDSVDGHLNEPVVSLYATTTSEVKVLMNDFLGFLVKYPTETVPDLYRVLDRIQALMTRHKDTFVVFIDEAENTISPLHGLIDLDALHDHTESAKEYRIAAAAVGTLAFVVTNRPLAIATWTIKVAVLTAAAAGVGGIGGNCCLLAYNDETMDRIYNLGAINMQELDRCSKEIEESIFEIGIKLDACRELLEGVKNHSKLSTAGMYSEDIQKEEYKVAKGKAVEMKELSVYRNKRLSLSIVGQIVLIVSEE</sequence>
<keyword evidence="2" id="KW-1185">Reference proteome</keyword>
<dbReference type="EMBL" id="MCFF01000004">
    <property type="protein sequence ID" value="ORZ27408.1"/>
    <property type="molecule type" value="Genomic_DNA"/>
</dbReference>
<dbReference type="InParanoid" id="A0A1Y2GYM8"/>
<accession>A0A1Y2GYM8</accession>
<dbReference type="RefSeq" id="XP_021885135.1">
    <property type="nucleotide sequence ID" value="XM_022028490.1"/>
</dbReference>
<name>A0A1Y2GYM8_9FUNG</name>
<dbReference type="AlphaFoldDB" id="A0A1Y2GYM8"/>
<gene>
    <name evidence="1" type="ORF">BCR41DRAFT_392734</name>
</gene>
<reference evidence="1 2" key="1">
    <citation type="submission" date="2016-07" db="EMBL/GenBank/DDBJ databases">
        <title>Pervasive Adenine N6-methylation of Active Genes in Fungi.</title>
        <authorList>
            <consortium name="DOE Joint Genome Institute"/>
            <person name="Mondo S.J."/>
            <person name="Dannebaum R.O."/>
            <person name="Kuo R.C."/>
            <person name="Labutti K."/>
            <person name="Haridas S."/>
            <person name="Kuo A."/>
            <person name="Salamov A."/>
            <person name="Ahrendt S.R."/>
            <person name="Lipzen A."/>
            <person name="Sullivan W."/>
            <person name="Andreopoulos W.B."/>
            <person name="Clum A."/>
            <person name="Lindquist E."/>
            <person name="Daum C."/>
            <person name="Ramamoorthy G.K."/>
            <person name="Gryganskyi A."/>
            <person name="Culley D."/>
            <person name="Magnuson J.K."/>
            <person name="James T.Y."/>
            <person name="O'Malley M.A."/>
            <person name="Stajich J.E."/>
            <person name="Spatafora J.W."/>
            <person name="Visel A."/>
            <person name="Grigoriev I.V."/>
        </authorList>
    </citation>
    <scope>NUCLEOTIDE SEQUENCE [LARGE SCALE GENOMIC DNA]</scope>
    <source>
        <strain evidence="1 2">NRRL 3116</strain>
    </source>
</reference>
<evidence type="ECO:0000313" key="1">
    <source>
        <dbReference type="EMBL" id="ORZ27408.1"/>
    </source>
</evidence>
<protein>
    <submittedName>
        <fullName evidence="1">Uncharacterized protein</fullName>
    </submittedName>
</protein>
<evidence type="ECO:0000313" key="2">
    <source>
        <dbReference type="Proteomes" id="UP000193648"/>
    </source>
</evidence>
<comment type="caution">
    <text evidence="1">The sequence shown here is derived from an EMBL/GenBank/DDBJ whole genome shotgun (WGS) entry which is preliminary data.</text>
</comment>
<proteinExistence type="predicted"/>
<dbReference type="Proteomes" id="UP000193648">
    <property type="component" value="Unassembled WGS sequence"/>
</dbReference>
<dbReference type="GeneID" id="33570333"/>